<proteinExistence type="inferred from homology"/>
<comment type="caution">
    <text evidence="5">The sequence shown here is derived from an EMBL/GenBank/DDBJ whole genome shotgun (WGS) entry which is preliminary data.</text>
</comment>
<organism evidence="5 6">
    <name type="scientific">Steinernema hermaphroditum</name>
    <dbReference type="NCBI Taxonomy" id="289476"/>
    <lineage>
        <taxon>Eukaryota</taxon>
        <taxon>Metazoa</taxon>
        <taxon>Ecdysozoa</taxon>
        <taxon>Nematoda</taxon>
        <taxon>Chromadorea</taxon>
        <taxon>Rhabditida</taxon>
        <taxon>Tylenchina</taxon>
        <taxon>Panagrolaimomorpha</taxon>
        <taxon>Strongyloidoidea</taxon>
        <taxon>Steinernematidae</taxon>
        <taxon>Steinernema</taxon>
    </lineage>
</organism>
<keyword evidence="3" id="KW-0732">Signal</keyword>
<accession>A0AA39HP95</accession>
<dbReference type="SMART" id="SM00093">
    <property type="entry name" value="SERPIN"/>
    <property type="match status" value="1"/>
</dbReference>
<protein>
    <recommendedName>
        <fullName evidence="4">Serpin domain-containing protein</fullName>
    </recommendedName>
</protein>
<feature type="chain" id="PRO_5041373640" description="Serpin domain-containing protein" evidence="3">
    <location>
        <begin position="17"/>
        <end position="391"/>
    </location>
</feature>
<dbReference type="InterPro" id="IPR000215">
    <property type="entry name" value="Serpin_fam"/>
</dbReference>
<feature type="domain" description="Serpin" evidence="4">
    <location>
        <begin position="34"/>
        <end position="391"/>
    </location>
</feature>
<name>A0AA39HP95_9BILA</name>
<dbReference type="SUPFAM" id="SSF56574">
    <property type="entry name" value="Serpins"/>
    <property type="match status" value="1"/>
</dbReference>
<evidence type="ECO:0000313" key="5">
    <source>
        <dbReference type="EMBL" id="KAK0408791.1"/>
    </source>
</evidence>
<evidence type="ECO:0000256" key="3">
    <source>
        <dbReference type="SAM" id="SignalP"/>
    </source>
</evidence>
<dbReference type="InterPro" id="IPR023796">
    <property type="entry name" value="Serpin_dom"/>
</dbReference>
<keyword evidence="6" id="KW-1185">Reference proteome</keyword>
<comment type="similarity">
    <text evidence="1 2">Belongs to the serpin family.</text>
</comment>
<dbReference type="InterPro" id="IPR023795">
    <property type="entry name" value="Serpin_CS"/>
</dbReference>
<dbReference type="GO" id="GO:0005615">
    <property type="term" value="C:extracellular space"/>
    <property type="evidence" value="ECO:0007669"/>
    <property type="project" value="InterPro"/>
</dbReference>
<evidence type="ECO:0000256" key="1">
    <source>
        <dbReference type="ARBA" id="ARBA00009500"/>
    </source>
</evidence>
<dbReference type="GO" id="GO:0004867">
    <property type="term" value="F:serine-type endopeptidase inhibitor activity"/>
    <property type="evidence" value="ECO:0007669"/>
    <property type="project" value="InterPro"/>
</dbReference>
<dbReference type="Pfam" id="PF00079">
    <property type="entry name" value="Serpin"/>
    <property type="match status" value="1"/>
</dbReference>
<dbReference type="InterPro" id="IPR042178">
    <property type="entry name" value="Serpin_sf_1"/>
</dbReference>
<reference evidence="5" key="1">
    <citation type="submission" date="2023-06" db="EMBL/GenBank/DDBJ databases">
        <title>Genomic analysis of the entomopathogenic nematode Steinernema hermaphroditum.</title>
        <authorList>
            <person name="Schwarz E.M."/>
            <person name="Heppert J.K."/>
            <person name="Baniya A."/>
            <person name="Schwartz H.T."/>
            <person name="Tan C.-H."/>
            <person name="Antoshechkin I."/>
            <person name="Sternberg P.W."/>
            <person name="Goodrich-Blair H."/>
            <person name="Dillman A.R."/>
        </authorList>
    </citation>
    <scope>NUCLEOTIDE SEQUENCE</scope>
    <source>
        <strain evidence="5">PS9179</strain>
        <tissue evidence="5">Whole animal</tissue>
    </source>
</reference>
<dbReference type="EMBL" id="JAUCMV010000003">
    <property type="protein sequence ID" value="KAK0408791.1"/>
    <property type="molecule type" value="Genomic_DNA"/>
</dbReference>
<evidence type="ECO:0000313" key="6">
    <source>
        <dbReference type="Proteomes" id="UP001175271"/>
    </source>
</evidence>
<dbReference type="PANTHER" id="PTHR11461">
    <property type="entry name" value="SERINE PROTEASE INHIBITOR, SERPIN"/>
    <property type="match status" value="1"/>
</dbReference>
<dbReference type="PANTHER" id="PTHR11461:SF211">
    <property type="entry name" value="GH10112P-RELATED"/>
    <property type="match status" value="1"/>
</dbReference>
<gene>
    <name evidence="5" type="ORF">QR680_004158</name>
</gene>
<dbReference type="AlphaFoldDB" id="A0AA39HP95"/>
<feature type="signal peptide" evidence="3">
    <location>
        <begin position="1"/>
        <end position="16"/>
    </location>
</feature>
<dbReference type="InterPro" id="IPR042185">
    <property type="entry name" value="Serpin_sf_2"/>
</dbReference>
<dbReference type="Gene3D" id="2.30.39.10">
    <property type="entry name" value="Alpha-1-antitrypsin, domain 1"/>
    <property type="match status" value="1"/>
</dbReference>
<dbReference type="Proteomes" id="UP001175271">
    <property type="component" value="Unassembled WGS sequence"/>
</dbReference>
<dbReference type="Gene3D" id="3.30.497.10">
    <property type="entry name" value="Antithrombin, subunit I, domain 2"/>
    <property type="match status" value="1"/>
</dbReference>
<dbReference type="PROSITE" id="PS00284">
    <property type="entry name" value="SERPIN"/>
    <property type="match status" value="1"/>
</dbReference>
<sequence>MRSLLIFICSIGLLLAAPTKEDEKLDAQMNDALFGLSLTALKEGNKPAVLSPFSVAMALATVNDGAKDKTSQEITDVAFHGISKEKVASWFKAKLAVFKEDYSPLSVASAIYIQKTLNVLEGYITDVKDNFFSKIEKVDFAAEPQVQRKKINDFVNETTAGHIPELLKEDHVKSQTRLIAVNALYQKSAFKSEFSKDSTAKKAFNNEDKSTKEIDTMTGTHKGRFFENDDFAYGDMPFNDWGFHFFIIIPKSNSLASIKEKFIAKTQKFSGALGGAKGFMYLHVTVPKFNVSSELEFKDILEKAGIKQVFESAANLKGISSEPLYVEYLIHKAVLELDEKGVTAAAASGIGIMPLSAQICTEDCHRTIKADRPFLFGVAHHGTPIFVGHYY</sequence>
<evidence type="ECO:0000259" key="4">
    <source>
        <dbReference type="SMART" id="SM00093"/>
    </source>
</evidence>
<dbReference type="CDD" id="cd00172">
    <property type="entry name" value="serpin"/>
    <property type="match status" value="1"/>
</dbReference>
<evidence type="ECO:0000256" key="2">
    <source>
        <dbReference type="RuleBase" id="RU000411"/>
    </source>
</evidence>
<dbReference type="InterPro" id="IPR036186">
    <property type="entry name" value="Serpin_sf"/>
</dbReference>